<evidence type="ECO:0000313" key="6">
    <source>
        <dbReference type="EMBL" id="KAJ8884475.1"/>
    </source>
</evidence>
<protein>
    <recommendedName>
        <fullName evidence="8">Small integral membrane protein 12</fullName>
    </recommendedName>
</protein>
<accession>A0ABQ9HJF2</accession>
<dbReference type="Proteomes" id="UP001159363">
    <property type="component" value="Chromosome 4"/>
</dbReference>
<dbReference type="PANTHER" id="PTHR28599">
    <property type="entry name" value="SMALL INTEGRAL MEMBRANE PROTEIN 12"/>
    <property type="match status" value="1"/>
</dbReference>
<keyword evidence="7" id="KW-1185">Reference proteome</keyword>
<keyword evidence="4" id="KW-1133">Transmembrane helix</keyword>
<dbReference type="PANTHER" id="PTHR28599:SF1">
    <property type="entry name" value="SMALL INTEGRAL MEMBRANE PROTEIN 12"/>
    <property type="match status" value="1"/>
</dbReference>
<gene>
    <name evidence="6" type="ORF">PR048_016332</name>
</gene>
<name>A0ABQ9HJF2_9NEOP</name>
<evidence type="ECO:0000256" key="1">
    <source>
        <dbReference type="ARBA" id="ARBA00004167"/>
    </source>
</evidence>
<sequence length="93" mass="10570">MLPVIFTALRSYAPYITLPVAAVIGFIGYKIEGLLSDRYTPYEKSIEEKREERFVEESLKKNTLDVESLKGKRFVPFSVLQKNVSPSLAAEDK</sequence>
<comment type="similarity">
    <text evidence="2">Belongs to the SMIM12 family.</text>
</comment>
<organism evidence="6 7">
    <name type="scientific">Dryococelus australis</name>
    <dbReference type="NCBI Taxonomy" id="614101"/>
    <lineage>
        <taxon>Eukaryota</taxon>
        <taxon>Metazoa</taxon>
        <taxon>Ecdysozoa</taxon>
        <taxon>Arthropoda</taxon>
        <taxon>Hexapoda</taxon>
        <taxon>Insecta</taxon>
        <taxon>Pterygota</taxon>
        <taxon>Neoptera</taxon>
        <taxon>Polyneoptera</taxon>
        <taxon>Phasmatodea</taxon>
        <taxon>Verophasmatodea</taxon>
        <taxon>Anareolatae</taxon>
        <taxon>Phasmatidae</taxon>
        <taxon>Eurycanthinae</taxon>
        <taxon>Dryococelus</taxon>
    </lineage>
</organism>
<evidence type="ECO:0000313" key="7">
    <source>
        <dbReference type="Proteomes" id="UP001159363"/>
    </source>
</evidence>
<dbReference type="EMBL" id="JARBHB010000005">
    <property type="protein sequence ID" value="KAJ8884475.1"/>
    <property type="molecule type" value="Genomic_DNA"/>
</dbReference>
<evidence type="ECO:0000256" key="5">
    <source>
        <dbReference type="ARBA" id="ARBA00023136"/>
    </source>
</evidence>
<keyword evidence="5" id="KW-0472">Membrane</keyword>
<dbReference type="Pfam" id="PF15990">
    <property type="entry name" value="UPF0767"/>
    <property type="match status" value="1"/>
</dbReference>
<proteinExistence type="inferred from homology"/>
<comment type="subcellular location">
    <subcellularLocation>
        <location evidence="1">Membrane</location>
        <topology evidence="1">Single-pass membrane protein</topology>
    </subcellularLocation>
</comment>
<reference evidence="6 7" key="1">
    <citation type="submission" date="2023-02" db="EMBL/GenBank/DDBJ databases">
        <title>LHISI_Scaffold_Assembly.</title>
        <authorList>
            <person name="Stuart O.P."/>
            <person name="Cleave R."/>
            <person name="Magrath M.J.L."/>
            <person name="Mikheyev A.S."/>
        </authorList>
    </citation>
    <scope>NUCLEOTIDE SEQUENCE [LARGE SCALE GENOMIC DNA]</scope>
    <source>
        <strain evidence="6">Daus_M_001</strain>
        <tissue evidence="6">Leg muscle</tissue>
    </source>
</reference>
<evidence type="ECO:0000256" key="4">
    <source>
        <dbReference type="ARBA" id="ARBA00022989"/>
    </source>
</evidence>
<keyword evidence="3" id="KW-0812">Transmembrane</keyword>
<dbReference type="InterPro" id="IPR031933">
    <property type="entry name" value="UPF0767"/>
</dbReference>
<evidence type="ECO:0000256" key="3">
    <source>
        <dbReference type="ARBA" id="ARBA00022692"/>
    </source>
</evidence>
<evidence type="ECO:0000256" key="2">
    <source>
        <dbReference type="ARBA" id="ARBA00007304"/>
    </source>
</evidence>
<evidence type="ECO:0008006" key="8">
    <source>
        <dbReference type="Google" id="ProtNLM"/>
    </source>
</evidence>
<comment type="caution">
    <text evidence="6">The sequence shown here is derived from an EMBL/GenBank/DDBJ whole genome shotgun (WGS) entry which is preliminary data.</text>
</comment>